<reference evidence="3" key="1">
    <citation type="submission" date="2025-08" db="UniProtKB">
        <authorList>
            <consortium name="RefSeq"/>
        </authorList>
    </citation>
    <scope>IDENTIFICATION</scope>
    <source>
        <tissue evidence="3">Gonad</tissue>
    </source>
</reference>
<feature type="region of interest" description="Disordered" evidence="1">
    <location>
        <begin position="1"/>
        <end position="39"/>
    </location>
</feature>
<feature type="compositionally biased region" description="Low complexity" evidence="1">
    <location>
        <begin position="137"/>
        <end position="153"/>
    </location>
</feature>
<feature type="region of interest" description="Disordered" evidence="1">
    <location>
        <begin position="378"/>
        <end position="398"/>
    </location>
</feature>
<dbReference type="Proteomes" id="UP000515135">
    <property type="component" value="Unplaced"/>
</dbReference>
<feature type="compositionally biased region" description="Polar residues" evidence="1">
    <location>
        <begin position="233"/>
        <end position="248"/>
    </location>
</feature>
<evidence type="ECO:0000256" key="1">
    <source>
        <dbReference type="SAM" id="MobiDB-lite"/>
    </source>
</evidence>
<evidence type="ECO:0000313" key="2">
    <source>
        <dbReference type="Proteomes" id="UP000515135"/>
    </source>
</evidence>
<feature type="compositionally biased region" description="Polar residues" evidence="1">
    <location>
        <begin position="181"/>
        <end position="199"/>
    </location>
</feature>
<feature type="compositionally biased region" description="Basic and acidic residues" evidence="1">
    <location>
        <begin position="387"/>
        <end position="398"/>
    </location>
</feature>
<evidence type="ECO:0000313" key="3">
    <source>
        <dbReference type="RefSeq" id="XP_019639358.1"/>
    </source>
</evidence>
<dbReference type="RefSeq" id="XP_019639358.1">
    <property type="nucleotide sequence ID" value="XM_019783799.1"/>
</dbReference>
<feature type="region of interest" description="Disordered" evidence="1">
    <location>
        <begin position="217"/>
        <end position="248"/>
    </location>
</feature>
<organism evidence="2 3">
    <name type="scientific">Branchiostoma belcheri</name>
    <name type="common">Amphioxus</name>
    <dbReference type="NCBI Taxonomy" id="7741"/>
    <lineage>
        <taxon>Eukaryota</taxon>
        <taxon>Metazoa</taxon>
        <taxon>Chordata</taxon>
        <taxon>Cephalochordata</taxon>
        <taxon>Leptocardii</taxon>
        <taxon>Amphioxiformes</taxon>
        <taxon>Branchiostomatidae</taxon>
        <taxon>Branchiostoma</taxon>
    </lineage>
</organism>
<dbReference type="OrthoDB" id="10146423at2759"/>
<dbReference type="GeneID" id="109481261"/>
<sequence length="398" mass="42468">MASGHDHTGQDQSQAIVESNTNTTATVSTSGDDQTGQGQCQAVTESLDARNLLYGTEPTASEHNCVYKAVPQSQNITNTAAVMTSGHDQTGPSQYVAIAESLDERNISYGTGPTASQLNSQYKTATVMTSGHDNTRQGQSQANTGSNSNTTATVMTSGHDQTGQGQSQANTGSNSNTTATVMTSGHDQTGQGQSQANDQSLKVGNLSHNEVLAALKPNPMYVDVRTPPKDEASTSIHDQTEHNQSQANNQSLKVGNLSHNEVLAALKPNPMYVDVRTPPKEEASREMASIHDQTEQDLHQSQANIQSLKVGNLSHNEVLAALQPNPMYVDVKTPPKDEASREMASIHDQTEQYQSQANIQSLKVGNLSHNEVLAALKPNPINTDVKTPPKDEASTEMA</sequence>
<keyword evidence="2" id="KW-1185">Reference proteome</keyword>
<feature type="compositionally biased region" description="Low complexity" evidence="1">
    <location>
        <begin position="19"/>
        <end position="30"/>
    </location>
</feature>
<gene>
    <name evidence="3" type="primary">LOC109481261</name>
</gene>
<feature type="region of interest" description="Disordered" evidence="1">
    <location>
        <begin position="130"/>
        <end position="199"/>
    </location>
</feature>
<feature type="compositionally biased region" description="Low complexity" evidence="1">
    <location>
        <begin position="161"/>
        <end position="180"/>
    </location>
</feature>
<name>A0A6P4ZRA7_BRABE</name>
<dbReference type="AlphaFoldDB" id="A0A6P4ZRA7"/>
<proteinExistence type="predicted"/>
<protein>
    <submittedName>
        <fullName evidence="3">Cell wall protein IFF6-like</fullName>
    </submittedName>
</protein>
<dbReference type="KEGG" id="bbel:109481261"/>
<feature type="non-terminal residue" evidence="3">
    <location>
        <position position="398"/>
    </location>
</feature>
<accession>A0A6P4ZRA7</accession>